<dbReference type="SUPFAM" id="SSF48208">
    <property type="entry name" value="Six-hairpin glycosidases"/>
    <property type="match status" value="1"/>
</dbReference>
<evidence type="ECO:0000256" key="1">
    <source>
        <dbReference type="ARBA" id="ARBA00001445"/>
    </source>
</evidence>
<dbReference type="Gene3D" id="1.50.10.10">
    <property type="match status" value="1"/>
</dbReference>
<dbReference type="InterPro" id="IPR008928">
    <property type="entry name" value="6-hairpin_glycosidase_sf"/>
</dbReference>
<dbReference type="Gene3D" id="2.60.120.260">
    <property type="entry name" value="Galactose-binding domain-like"/>
    <property type="match status" value="2"/>
</dbReference>
<evidence type="ECO:0000259" key="6">
    <source>
        <dbReference type="Pfam" id="PF17389"/>
    </source>
</evidence>
<evidence type="ECO:0000313" key="9">
    <source>
        <dbReference type="Proteomes" id="UP001642482"/>
    </source>
</evidence>
<reference evidence="8 9" key="1">
    <citation type="submission" date="2024-01" db="EMBL/GenBank/DDBJ databases">
        <authorList>
            <person name="Allen C."/>
            <person name="Tagirdzhanova G."/>
        </authorList>
    </citation>
    <scope>NUCLEOTIDE SEQUENCE [LARGE SCALE GENOMIC DNA]</scope>
</reference>
<dbReference type="Pfam" id="PF25788">
    <property type="entry name" value="Ig_Rha78A_N"/>
    <property type="match status" value="1"/>
</dbReference>
<dbReference type="Proteomes" id="UP001642482">
    <property type="component" value="Unassembled WGS sequence"/>
</dbReference>
<feature type="domain" description="Alpha-L-rhamnosidase concanavalin-like" evidence="4">
    <location>
        <begin position="343"/>
        <end position="445"/>
    </location>
</feature>
<evidence type="ECO:0000259" key="4">
    <source>
        <dbReference type="Pfam" id="PF05592"/>
    </source>
</evidence>
<dbReference type="Gene3D" id="2.60.420.10">
    <property type="entry name" value="Maltose phosphorylase, domain 3"/>
    <property type="match status" value="1"/>
</dbReference>
<dbReference type="Pfam" id="PF17390">
    <property type="entry name" value="Bac_rhamnosid_C"/>
    <property type="match status" value="1"/>
</dbReference>
<dbReference type="EMBL" id="CAWUHD010000002">
    <property type="protein sequence ID" value="CAK7209053.1"/>
    <property type="molecule type" value="Genomic_DNA"/>
</dbReference>
<dbReference type="Pfam" id="PF17389">
    <property type="entry name" value="Bac_rhamnosid6H"/>
    <property type="match status" value="1"/>
</dbReference>
<keyword evidence="9" id="KW-1185">Reference proteome</keyword>
<dbReference type="InterPro" id="IPR013737">
    <property type="entry name" value="Bac_rhamnosid_N"/>
</dbReference>
<dbReference type="Pfam" id="PF08531">
    <property type="entry name" value="Bac_rhamnosid_N"/>
    <property type="match status" value="1"/>
</dbReference>
<dbReference type="Gene3D" id="2.60.40.10">
    <property type="entry name" value="Immunoglobulins"/>
    <property type="match status" value="1"/>
</dbReference>
<dbReference type="PANTHER" id="PTHR33307">
    <property type="entry name" value="ALPHA-RHAMNOSIDASE (EUROFUNG)"/>
    <property type="match status" value="1"/>
</dbReference>
<feature type="domain" description="Alpha-L-rhamnosidase C-terminal" evidence="7">
    <location>
        <begin position="809"/>
        <end position="888"/>
    </location>
</feature>
<evidence type="ECO:0000256" key="2">
    <source>
        <dbReference type="ARBA" id="ARBA00012652"/>
    </source>
</evidence>
<evidence type="ECO:0000313" key="8">
    <source>
        <dbReference type="EMBL" id="CAK7209053.1"/>
    </source>
</evidence>
<dbReference type="PIRSF" id="PIRSF010631">
    <property type="entry name" value="A-rhamnsds"/>
    <property type="match status" value="1"/>
</dbReference>
<dbReference type="PANTHER" id="PTHR33307:SF6">
    <property type="entry name" value="ALPHA-RHAMNOSIDASE (EUROFUNG)-RELATED"/>
    <property type="match status" value="1"/>
</dbReference>
<organism evidence="8 9">
    <name type="scientific">Sporothrix eucalyptigena</name>
    <dbReference type="NCBI Taxonomy" id="1812306"/>
    <lineage>
        <taxon>Eukaryota</taxon>
        <taxon>Fungi</taxon>
        <taxon>Dikarya</taxon>
        <taxon>Ascomycota</taxon>
        <taxon>Pezizomycotina</taxon>
        <taxon>Sordariomycetes</taxon>
        <taxon>Sordariomycetidae</taxon>
        <taxon>Ophiostomatales</taxon>
        <taxon>Ophiostomataceae</taxon>
        <taxon>Sporothrix</taxon>
    </lineage>
</organism>
<keyword evidence="3" id="KW-0378">Hydrolase</keyword>
<dbReference type="InterPro" id="IPR012341">
    <property type="entry name" value="6hp_glycosidase-like_sf"/>
</dbReference>
<feature type="domain" description="Bacterial alpha-L-rhamnosidase N-terminal" evidence="5">
    <location>
        <begin position="153"/>
        <end position="294"/>
    </location>
</feature>
<dbReference type="InterPro" id="IPR035396">
    <property type="entry name" value="Bac_rhamnosid6H"/>
</dbReference>
<dbReference type="EC" id="3.2.1.40" evidence="2"/>
<name>A0ABP0AP76_9PEZI</name>
<dbReference type="InterPro" id="IPR013783">
    <property type="entry name" value="Ig-like_fold"/>
</dbReference>
<comment type="catalytic activity">
    <reaction evidence="1">
        <text>Hydrolysis of terminal non-reducing alpha-L-rhamnose residues in alpha-L-rhamnosides.</text>
        <dbReference type="EC" id="3.2.1.40"/>
    </reaction>
</comment>
<dbReference type="InterPro" id="IPR035398">
    <property type="entry name" value="Bac_rhamnosid_C"/>
</dbReference>
<accession>A0ABP0AP76</accession>
<evidence type="ECO:0000256" key="3">
    <source>
        <dbReference type="ARBA" id="ARBA00022801"/>
    </source>
</evidence>
<evidence type="ECO:0000259" key="7">
    <source>
        <dbReference type="Pfam" id="PF17390"/>
    </source>
</evidence>
<dbReference type="InterPro" id="IPR008902">
    <property type="entry name" value="Rhamnosid_concanavalin"/>
</dbReference>
<protein>
    <recommendedName>
        <fullName evidence="2">alpha-L-rhamnosidase</fullName>
        <ecNumber evidence="2">3.2.1.40</ecNumber>
    </recommendedName>
</protein>
<proteinExistence type="predicted"/>
<sequence length="915" mass="101305">MASVVEVRFEHYRPPNNIGVQDNAPRLSWRIQDRLGGYKQSGCEIELHEVISSSQQRLLSTVKLTTSSSTLVPWPIDQPLRSRQRISVRVRTWEAGQEATPTPWSEPSVLETGLLDRSDWVCDRLTAPWASESTGPQPEQLYRKEFSLVDDSAVDHARLYITAQGLYEAEINGQRIGDHFLAPGWTTYDRRLQYQTYDVTGNLLAGANCLGVRIAEGWFCGRIGFEGGHRNIWGPHVALLAQLEITYADGRVQTVRTDSSWLVAEGPIRLAEIYDGEKYDATLEIDGWSSSAAAAGDSYRRGVSGWKSVLVMPPLSASVELTSGFGEPVRPVDVIKPIETILTPSGKTVVDFGQNLVGYVRLRNIPGPRGHKITLSHAEVLEDGELCTRPLRICKAVDEYTLHGGRGSEGERYQPRFTFHGFRYAQIEGWLADDIDLLSSVEAVVCHTDMNSAGSFSCSELLLNKLYDNVRWGMRGNFLSVPTDCPQRDERLGWTGDLALFVPTAVLIYDCVGMLRNWLVDVEHDQRVLGGVPPMVSPNATLPDPVWCRRIPCAIWHDVTILAPWALYQETGDARILAQHYGSMRMWIDTLPRNKTGATHLWDTNVFQLGDWLDPAAPPDQPWKSATDAKMVANMFLVQSLDLMVRISTLLQKPAEEVDGFAADASAARAQFHQEYVTPNGRLISDSQTAYALAICLDILLDPQQRVRAGARLAELVRKNNFRIGTGFAGTPFVCEALFETGHAQVAFAMLLERGCPSWLYPVTAGATTMWERWDSLLPNGRINSGEMTSFNHYAFGSVAKFLHERVAGLRRVAPGWTACVVAPPVSGAFTSAAAEHVTPRGTISCAWQTHALSEESGVEAMEVTLSVPRDTTVEVVLPTGTSTKTHSVGPGDWFFQTTFTADYEWPVPALKSKS</sequence>
<dbReference type="InterPro" id="IPR016007">
    <property type="entry name" value="Alpha_rhamnosid"/>
</dbReference>
<gene>
    <name evidence="8" type="ORF">SEUCBS140593_000364</name>
</gene>
<comment type="caution">
    <text evidence="8">The sequence shown here is derived from an EMBL/GenBank/DDBJ whole genome shotgun (WGS) entry which is preliminary data.</text>
</comment>
<feature type="domain" description="Alpha-L-rhamnosidase six-hairpin glycosidase" evidence="6">
    <location>
        <begin position="452"/>
        <end position="807"/>
    </location>
</feature>
<dbReference type="Pfam" id="PF05592">
    <property type="entry name" value="Bac_rhamnosid"/>
    <property type="match status" value="1"/>
</dbReference>
<evidence type="ECO:0000259" key="5">
    <source>
        <dbReference type="Pfam" id="PF08531"/>
    </source>
</evidence>